<dbReference type="AlphaFoldDB" id="A0A820A0R3"/>
<keyword evidence="1" id="KW-0175">Coiled coil</keyword>
<name>A0A820A0R3_9BILA</name>
<dbReference type="Proteomes" id="UP000663842">
    <property type="component" value="Unassembled WGS sequence"/>
</dbReference>
<evidence type="ECO:0000256" key="1">
    <source>
        <dbReference type="SAM" id="Coils"/>
    </source>
</evidence>
<keyword evidence="3" id="KW-0812">Transmembrane</keyword>
<evidence type="ECO:0000256" key="2">
    <source>
        <dbReference type="SAM" id="MobiDB-lite"/>
    </source>
</evidence>
<feature type="coiled-coil region" evidence="1">
    <location>
        <begin position="171"/>
        <end position="212"/>
    </location>
</feature>
<keyword evidence="3" id="KW-0472">Membrane</keyword>
<feature type="compositionally biased region" description="Low complexity" evidence="2">
    <location>
        <begin position="11"/>
        <end position="28"/>
    </location>
</feature>
<comment type="caution">
    <text evidence="4">The sequence shown here is derived from an EMBL/GenBank/DDBJ whole genome shotgun (WGS) entry which is preliminary data.</text>
</comment>
<evidence type="ECO:0000256" key="3">
    <source>
        <dbReference type="SAM" id="Phobius"/>
    </source>
</evidence>
<evidence type="ECO:0000313" key="4">
    <source>
        <dbReference type="EMBL" id="CAF4182360.1"/>
    </source>
</evidence>
<keyword evidence="3" id="KW-1133">Transmembrane helix</keyword>
<feature type="compositionally biased region" description="Low complexity" evidence="2">
    <location>
        <begin position="81"/>
        <end position="92"/>
    </location>
</feature>
<feature type="transmembrane region" description="Helical" evidence="3">
    <location>
        <begin position="303"/>
        <end position="321"/>
    </location>
</feature>
<feature type="region of interest" description="Disordered" evidence="2">
    <location>
        <begin position="1"/>
        <end position="124"/>
    </location>
</feature>
<accession>A0A820A0R3</accession>
<feature type="compositionally biased region" description="Basic residues" evidence="2">
    <location>
        <begin position="66"/>
        <end position="79"/>
    </location>
</feature>
<evidence type="ECO:0000313" key="5">
    <source>
        <dbReference type="Proteomes" id="UP000663842"/>
    </source>
</evidence>
<organism evidence="4 5">
    <name type="scientific">Rotaria magnacalcarata</name>
    <dbReference type="NCBI Taxonomy" id="392030"/>
    <lineage>
        <taxon>Eukaryota</taxon>
        <taxon>Metazoa</taxon>
        <taxon>Spiralia</taxon>
        <taxon>Gnathifera</taxon>
        <taxon>Rotifera</taxon>
        <taxon>Eurotatoria</taxon>
        <taxon>Bdelloidea</taxon>
        <taxon>Philodinida</taxon>
        <taxon>Philodinidae</taxon>
        <taxon>Rotaria</taxon>
    </lineage>
</organism>
<gene>
    <name evidence="4" type="ORF">UXM345_LOCUS26931</name>
</gene>
<proteinExistence type="predicted"/>
<reference evidence="4" key="1">
    <citation type="submission" date="2021-02" db="EMBL/GenBank/DDBJ databases">
        <authorList>
            <person name="Nowell W R."/>
        </authorList>
    </citation>
    <scope>NUCLEOTIDE SEQUENCE</scope>
</reference>
<dbReference type="EMBL" id="CAJOBF010005649">
    <property type="protein sequence ID" value="CAF4182360.1"/>
    <property type="molecule type" value="Genomic_DNA"/>
</dbReference>
<feature type="compositionally biased region" description="Polar residues" evidence="2">
    <location>
        <begin position="43"/>
        <end position="62"/>
    </location>
</feature>
<sequence length="473" mass="54483">MFIRPTDSHYTSSKSSVFFTSRSKPDSPSQRRRNPSPSASQRILSPSQRRQNPSPRATQRILSPSQRRRNPSPSARHRLLPPSQRRQNPSPSETQRILSPSQRRRNPSPRRIPQFFSEDVEDDSYDLPLTNDRFFSQQVQRKNHPSVSTCHVSSVIQSPGTKRKFVDADLTNQLINKIDILTDQVMNLNKKYEKSIEEIRRLRKSNDKIEKITYTLAKSQKYDCVVNETIEQLPVVDYNGKNLLVGPLPPLPTNLLCKLIRQLYSNDEIVQGIQEDPRLLSIKKAICAAYYSDDKIQKLDSKSYTSIIFPQIIILFIVLVRNRSFGRRTRRIVNLFNDSSNELEVGLQAYNLRSIDIDPELIGNLLTKTSERIVKKLTLESLNNTAANIQTMPNNIHDSAMMICYRECLTNLSKFNSGEEYKIFQFISNIERIGKMIDANENILHCMCTAKFDGEARRWYDDNIVTTCSPVRS</sequence>
<protein>
    <submittedName>
        <fullName evidence="4">Uncharacterized protein</fullName>
    </submittedName>
</protein>